<keyword evidence="3" id="KW-1185">Reference proteome</keyword>
<protein>
    <submittedName>
        <fullName evidence="2">HNH endonuclease</fullName>
    </submittedName>
</protein>
<dbReference type="RefSeq" id="WP_326564520.1">
    <property type="nucleotide sequence ID" value="NZ_CP109071.1"/>
</dbReference>
<dbReference type="PROSITE" id="PS51257">
    <property type="entry name" value="PROKAR_LIPOPROTEIN"/>
    <property type="match status" value="1"/>
</dbReference>
<dbReference type="Pfam" id="PF13392">
    <property type="entry name" value="HNH_3"/>
    <property type="match status" value="1"/>
</dbReference>
<reference evidence="2 3" key="1">
    <citation type="submission" date="2022-10" db="EMBL/GenBank/DDBJ databases">
        <title>The complete genomes of actinobacterial strains from the NBC collection.</title>
        <authorList>
            <person name="Joergensen T.S."/>
            <person name="Alvarez Arevalo M."/>
            <person name="Sterndorff E.B."/>
            <person name="Faurdal D."/>
            <person name="Vuksanovic O."/>
            <person name="Mourched A.-S."/>
            <person name="Charusanti P."/>
            <person name="Shaw S."/>
            <person name="Blin K."/>
            <person name="Weber T."/>
        </authorList>
    </citation>
    <scope>NUCLEOTIDE SEQUENCE [LARGE SCALE GENOMIC DNA]</scope>
    <source>
        <strain evidence="2 3">NBC 01809</strain>
    </source>
</reference>
<evidence type="ECO:0000259" key="1">
    <source>
        <dbReference type="Pfam" id="PF13392"/>
    </source>
</evidence>
<dbReference type="Gene3D" id="3.90.75.10">
    <property type="entry name" value="Homing Intron 3 (I-ppo) Encoded Endonuclease, Chain A"/>
    <property type="match status" value="1"/>
</dbReference>
<name>A0ABZ1EJS7_9ACTN</name>
<sequence>MNTTNRTLDWFFRGIASAPSFTACWIWGGRPTRDGYGTFGKATRAHRRAYELAVGPIPKGLVIDHLCETRLCVNPLHLRATTQRHNVLRSVRTMPNVNAGKTHCPSGHPYDEANTYHRPAGGRDCRACSRRKRAA</sequence>
<organism evidence="2 3">
    <name type="scientific">Micromonospora peucetia</name>
    <dbReference type="NCBI Taxonomy" id="47871"/>
    <lineage>
        <taxon>Bacteria</taxon>
        <taxon>Bacillati</taxon>
        <taxon>Actinomycetota</taxon>
        <taxon>Actinomycetes</taxon>
        <taxon>Micromonosporales</taxon>
        <taxon>Micromonosporaceae</taxon>
        <taxon>Micromonospora</taxon>
    </lineage>
</organism>
<keyword evidence="2" id="KW-0540">Nuclease</keyword>
<dbReference type="InterPro" id="IPR003615">
    <property type="entry name" value="HNH_nuc"/>
</dbReference>
<dbReference type="InterPro" id="IPR044930">
    <property type="entry name" value="Homing_endonuclease_His-Me"/>
</dbReference>
<accession>A0ABZ1EJS7</accession>
<dbReference type="GO" id="GO:0004519">
    <property type="term" value="F:endonuclease activity"/>
    <property type="evidence" value="ECO:0007669"/>
    <property type="project" value="UniProtKB-KW"/>
</dbReference>
<dbReference type="Proteomes" id="UP001334804">
    <property type="component" value="Chromosome"/>
</dbReference>
<dbReference type="EMBL" id="CP109071">
    <property type="protein sequence ID" value="WSA34514.1"/>
    <property type="molecule type" value="Genomic_DNA"/>
</dbReference>
<evidence type="ECO:0000313" key="2">
    <source>
        <dbReference type="EMBL" id="WSA34514.1"/>
    </source>
</evidence>
<dbReference type="SUPFAM" id="SSF54060">
    <property type="entry name" value="His-Me finger endonucleases"/>
    <property type="match status" value="1"/>
</dbReference>
<gene>
    <name evidence="2" type="ORF">OIE14_10970</name>
</gene>
<keyword evidence="2" id="KW-0255">Endonuclease</keyword>
<evidence type="ECO:0000313" key="3">
    <source>
        <dbReference type="Proteomes" id="UP001334804"/>
    </source>
</evidence>
<keyword evidence="2" id="KW-0378">Hydrolase</keyword>
<dbReference type="InterPro" id="IPR044925">
    <property type="entry name" value="His-Me_finger_sf"/>
</dbReference>
<feature type="domain" description="HNH nuclease" evidence="1">
    <location>
        <begin position="45"/>
        <end position="87"/>
    </location>
</feature>
<proteinExistence type="predicted"/>